<dbReference type="PATRIC" id="fig|1225176.3.peg.1149"/>
<dbReference type="InterPro" id="IPR036597">
    <property type="entry name" value="Fido-like_dom_sf"/>
</dbReference>
<dbReference type="Proteomes" id="UP000004478">
    <property type="component" value="Unassembled WGS sequence"/>
</dbReference>
<dbReference type="InterPro" id="IPR040198">
    <property type="entry name" value="Fido_containing"/>
</dbReference>
<reference evidence="5 6" key="1">
    <citation type="journal article" date="2012" name="J. Bacteriol.">
        <title>Draft Genome Sequence of Cecembia lonarensis Strain LW9T, Isolated from Lonar Lake, a Haloalkaline Lake in India.</title>
        <authorList>
            <person name="Shivaji S."/>
            <person name="Ara S."/>
            <person name="Singh A."/>
            <person name="Pinnaka A.K."/>
        </authorList>
    </citation>
    <scope>NUCLEOTIDE SEQUENCE [LARGE SCALE GENOMIC DNA]</scope>
    <source>
        <strain evidence="5 6">LW9</strain>
    </source>
</reference>
<protein>
    <recommendedName>
        <fullName evidence="4">Fido domain-containing protein</fullName>
    </recommendedName>
</protein>
<gene>
    <name evidence="5" type="ORF">B879_01078</name>
</gene>
<dbReference type="Pfam" id="PF13784">
    <property type="entry name" value="Fic_N"/>
    <property type="match status" value="1"/>
</dbReference>
<dbReference type="InterPro" id="IPR003812">
    <property type="entry name" value="Fido"/>
</dbReference>
<feature type="binding site" evidence="1">
    <location>
        <position position="193"/>
    </location>
    <ligand>
        <name>ATP</name>
        <dbReference type="ChEBI" id="CHEBI:30616"/>
    </ligand>
</feature>
<evidence type="ECO:0000313" key="5">
    <source>
        <dbReference type="EMBL" id="EKB50221.1"/>
    </source>
</evidence>
<dbReference type="Pfam" id="PF02661">
    <property type="entry name" value="Fic"/>
    <property type="match status" value="1"/>
</dbReference>
<dbReference type="Gene3D" id="1.10.3290.10">
    <property type="entry name" value="Fido-like domain"/>
    <property type="match status" value="1"/>
</dbReference>
<dbReference type="PROSITE" id="PS51459">
    <property type="entry name" value="FIDO"/>
    <property type="match status" value="1"/>
</dbReference>
<keyword evidence="6" id="KW-1185">Reference proteome</keyword>
<feature type="domain" description="Fido" evidence="4">
    <location>
        <begin position="116"/>
        <end position="257"/>
    </location>
</feature>
<evidence type="ECO:0000313" key="6">
    <source>
        <dbReference type="Proteomes" id="UP000004478"/>
    </source>
</evidence>
<proteinExistence type="predicted"/>
<evidence type="ECO:0000256" key="2">
    <source>
        <dbReference type="PIRSR" id="PIRSR640198-1"/>
    </source>
</evidence>
<dbReference type="AlphaFoldDB" id="K1L674"/>
<feature type="binding site" evidence="1">
    <location>
        <position position="235"/>
    </location>
    <ligand>
        <name>ATP</name>
        <dbReference type="ChEBI" id="CHEBI:30616"/>
    </ligand>
</feature>
<evidence type="ECO:0000259" key="4">
    <source>
        <dbReference type="PROSITE" id="PS51459"/>
    </source>
</evidence>
<dbReference type="PANTHER" id="PTHR13504:SF35">
    <property type="entry name" value="PROTEIN ADENYLYLTRANSFERASE SOFIC"/>
    <property type="match status" value="1"/>
</dbReference>
<feature type="binding site" evidence="1">
    <location>
        <begin position="198"/>
        <end position="204"/>
    </location>
    <ligand>
        <name>ATP</name>
        <dbReference type="ChEBI" id="CHEBI:30616"/>
    </ligand>
</feature>
<evidence type="ECO:0000256" key="3">
    <source>
        <dbReference type="PIRSR" id="PIRSR640198-2"/>
    </source>
</evidence>
<accession>K1L674</accession>
<sequence>MAFRSDQPYNDLPLLPPAKEAWETLAVYKVLAEARAAMAELKGRMPIIPNPLMLINTLVLQEAKESSSIENIFTSSDKLYKAFASTTTEPDSQTKEVLRYRTALYDAWQKQQESGIDLPLLENIYRKIKDKEDGVRDTPVYIGNRFQVVYTPPCCHDVLTEKLSDWLNFAQADDGIDPLIKMAMLHYQFEAIHPFTDGNGRTGRVLNVLYLTQVGIIDQPVLYLSQYINAFKSDYYSLLRGVTENGEWEAWLVYMLTAVKATAKETLNLINQIHELLQATVAKVKTEAEDIYSRELVDMLFVQPYCKISFLVESGIASRNTASKYLNRLVELGILELEKIGNESLYLNKQLYKLLSK</sequence>
<feature type="active site" evidence="2">
    <location>
        <position position="193"/>
    </location>
</feature>
<feature type="binding site" evidence="1">
    <location>
        <position position="70"/>
    </location>
    <ligand>
        <name>ATP</name>
        <dbReference type="ChEBI" id="CHEBI:30616"/>
    </ligand>
</feature>
<dbReference type="RefSeq" id="WP_009184122.1">
    <property type="nucleotide sequence ID" value="NZ_AMGM01000011.1"/>
</dbReference>
<dbReference type="InterPro" id="IPR048770">
    <property type="entry name" value="SoFic-like_C"/>
</dbReference>
<dbReference type="InterPro" id="IPR026287">
    <property type="entry name" value="SoFic-like"/>
</dbReference>
<name>K1L674_CECL9</name>
<dbReference type="InterPro" id="IPR025758">
    <property type="entry name" value="Fic/DOC_N"/>
</dbReference>
<dbReference type="EMBL" id="AMGM01000011">
    <property type="protein sequence ID" value="EKB50221.1"/>
    <property type="molecule type" value="Genomic_DNA"/>
</dbReference>
<organism evidence="5 6">
    <name type="scientific">Cecembia lonarensis (strain CCUG 58316 / KCTC 22772 / LW9)</name>
    <dbReference type="NCBI Taxonomy" id="1225176"/>
    <lineage>
        <taxon>Bacteria</taxon>
        <taxon>Pseudomonadati</taxon>
        <taxon>Bacteroidota</taxon>
        <taxon>Cytophagia</taxon>
        <taxon>Cytophagales</taxon>
        <taxon>Cyclobacteriaceae</taxon>
        <taxon>Cecembia</taxon>
    </lineage>
</organism>
<keyword evidence="1" id="KW-0067">ATP-binding</keyword>
<evidence type="ECO:0000256" key="1">
    <source>
        <dbReference type="PIRSR" id="PIRSR038925-1"/>
    </source>
</evidence>
<feature type="binding site" evidence="3">
    <location>
        <begin position="235"/>
        <end position="236"/>
    </location>
    <ligand>
        <name>ATP</name>
        <dbReference type="ChEBI" id="CHEBI:30616"/>
    </ligand>
</feature>
<feature type="binding site" evidence="3">
    <location>
        <begin position="197"/>
        <end position="204"/>
    </location>
    <ligand>
        <name>ATP</name>
        <dbReference type="ChEBI" id="CHEBI:30616"/>
    </ligand>
</feature>
<dbReference type="SUPFAM" id="SSF140931">
    <property type="entry name" value="Fic-like"/>
    <property type="match status" value="1"/>
</dbReference>
<dbReference type="Pfam" id="PF21248">
    <property type="entry name" value="SoFic-like_C"/>
    <property type="match status" value="1"/>
</dbReference>
<dbReference type="PANTHER" id="PTHR13504">
    <property type="entry name" value="FIDO DOMAIN-CONTAINING PROTEIN DDB_G0283145"/>
    <property type="match status" value="1"/>
</dbReference>
<dbReference type="PIRSF" id="PIRSF038925">
    <property type="entry name" value="AMP-prot_trans"/>
    <property type="match status" value="1"/>
</dbReference>
<comment type="caution">
    <text evidence="5">The sequence shown here is derived from an EMBL/GenBank/DDBJ whole genome shotgun (WGS) entry which is preliminary data.</text>
</comment>
<dbReference type="GO" id="GO:0005524">
    <property type="term" value="F:ATP binding"/>
    <property type="evidence" value="ECO:0007669"/>
    <property type="project" value="UniProtKB-KW"/>
</dbReference>
<dbReference type="OrthoDB" id="9814400at2"/>
<keyword evidence="1" id="KW-0547">Nucleotide-binding</keyword>